<gene>
    <name evidence="8" type="ORF">Cvel_22446</name>
</gene>
<evidence type="ECO:0000313" key="8">
    <source>
        <dbReference type="EMBL" id="CEM31036.1"/>
    </source>
</evidence>
<organism evidence="8">
    <name type="scientific">Chromera velia CCMP2878</name>
    <dbReference type="NCBI Taxonomy" id="1169474"/>
    <lineage>
        <taxon>Eukaryota</taxon>
        <taxon>Sar</taxon>
        <taxon>Alveolata</taxon>
        <taxon>Colpodellida</taxon>
        <taxon>Chromeraceae</taxon>
        <taxon>Chromera</taxon>
    </lineage>
</organism>
<dbReference type="VEuPathDB" id="CryptoDB:Cvel_22446"/>
<dbReference type="Gene3D" id="3.40.50.10380">
    <property type="entry name" value="Malic enzyme, N-terminal domain"/>
    <property type="match status" value="1"/>
</dbReference>
<feature type="binding site" evidence="5">
    <location>
        <position position="290"/>
    </location>
    <ligand>
        <name>a divalent metal cation</name>
        <dbReference type="ChEBI" id="CHEBI:60240"/>
    </ligand>
</feature>
<evidence type="ECO:0000256" key="5">
    <source>
        <dbReference type="PIRSR" id="PIRSR000106-3"/>
    </source>
</evidence>
<dbReference type="InterPro" id="IPR012302">
    <property type="entry name" value="Malic_NAD-bd"/>
</dbReference>
<dbReference type="SUPFAM" id="SSF53223">
    <property type="entry name" value="Aminoacid dehydrogenase-like, N-terminal domain"/>
    <property type="match status" value="1"/>
</dbReference>
<feature type="binding site" evidence="5">
    <location>
        <position position="291"/>
    </location>
    <ligand>
        <name>a divalent metal cation</name>
        <dbReference type="ChEBI" id="CHEBI:60240"/>
    </ligand>
</feature>
<dbReference type="PANTHER" id="PTHR23406:SF32">
    <property type="entry name" value="NADP-DEPENDENT MALIC ENZYME"/>
    <property type="match status" value="1"/>
</dbReference>
<dbReference type="PhylomeDB" id="A0A0G4GLP5"/>
<keyword evidence="5" id="KW-0479">Metal-binding</keyword>
<dbReference type="SMART" id="SM00919">
    <property type="entry name" value="Malic_M"/>
    <property type="match status" value="1"/>
</dbReference>
<dbReference type="GO" id="GO:0004471">
    <property type="term" value="F:malate dehydrogenase (decarboxylating) (NAD+) activity"/>
    <property type="evidence" value="ECO:0007669"/>
    <property type="project" value="TreeGrafter"/>
</dbReference>
<dbReference type="InterPro" id="IPR012301">
    <property type="entry name" value="Malic_N_dom"/>
</dbReference>
<dbReference type="GO" id="GO:0006108">
    <property type="term" value="P:malate metabolic process"/>
    <property type="evidence" value="ECO:0007669"/>
    <property type="project" value="TreeGrafter"/>
</dbReference>
<dbReference type="EMBL" id="CDMZ01001333">
    <property type="protein sequence ID" value="CEM31036.1"/>
    <property type="molecule type" value="Genomic_DNA"/>
</dbReference>
<dbReference type="AlphaFoldDB" id="A0A0G4GLP5"/>
<feature type="binding site" evidence="5">
    <location>
        <position position="314"/>
    </location>
    <ligand>
        <name>a divalent metal cation</name>
        <dbReference type="ChEBI" id="CHEBI:60240"/>
    </ligand>
</feature>
<evidence type="ECO:0000256" key="4">
    <source>
        <dbReference type="PIRSR" id="PIRSR000106-2"/>
    </source>
</evidence>
<evidence type="ECO:0000256" key="2">
    <source>
        <dbReference type="ARBA" id="ARBA00023002"/>
    </source>
</evidence>
<protein>
    <recommendedName>
        <fullName evidence="9">Malic enzyme</fullName>
    </recommendedName>
</protein>
<dbReference type="PANTHER" id="PTHR23406">
    <property type="entry name" value="MALIC ENZYME-RELATED"/>
    <property type="match status" value="1"/>
</dbReference>
<dbReference type="InterPro" id="IPR037062">
    <property type="entry name" value="Malic_N_dom_sf"/>
</dbReference>
<feature type="active site" description="Proton acceptor" evidence="3">
    <location>
        <position position="207"/>
    </location>
</feature>
<reference evidence="8" key="1">
    <citation type="submission" date="2014-11" db="EMBL/GenBank/DDBJ databases">
        <authorList>
            <person name="Otto D Thomas"/>
            <person name="Naeem Raeece"/>
        </authorList>
    </citation>
    <scope>NUCLEOTIDE SEQUENCE</scope>
</reference>
<feature type="binding site" evidence="4">
    <location>
        <position position="504"/>
    </location>
    <ligand>
        <name>(S)-malate</name>
        <dbReference type="ChEBI" id="CHEBI:15589"/>
    </ligand>
</feature>
<dbReference type="Pfam" id="PF00390">
    <property type="entry name" value="malic"/>
    <property type="match status" value="1"/>
</dbReference>
<dbReference type="PIRSF" id="PIRSF000106">
    <property type="entry name" value="ME"/>
    <property type="match status" value="1"/>
</dbReference>
<dbReference type="GO" id="GO:0051287">
    <property type="term" value="F:NAD binding"/>
    <property type="evidence" value="ECO:0007669"/>
    <property type="project" value="InterPro"/>
</dbReference>
<dbReference type="SMART" id="SM01274">
    <property type="entry name" value="malic"/>
    <property type="match status" value="1"/>
</dbReference>
<comment type="similarity">
    <text evidence="1">Belongs to the malic enzymes family.</text>
</comment>
<name>A0A0G4GLP5_9ALVE</name>
<dbReference type="PRINTS" id="PR00072">
    <property type="entry name" value="MALOXRDTASE"/>
</dbReference>
<evidence type="ECO:0000256" key="1">
    <source>
        <dbReference type="ARBA" id="ARBA00008785"/>
    </source>
</evidence>
<dbReference type="Gene3D" id="3.40.50.720">
    <property type="entry name" value="NAD(P)-binding Rossmann-like Domain"/>
    <property type="match status" value="1"/>
</dbReference>
<feature type="active site" description="Proton donor" evidence="3">
    <location>
        <position position="136"/>
    </location>
</feature>
<evidence type="ECO:0000259" key="6">
    <source>
        <dbReference type="SMART" id="SM00919"/>
    </source>
</evidence>
<feature type="domain" description="Malic enzyme NAD-binding" evidence="6">
    <location>
        <begin position="315"/>
        <end position="573"/>
    </location>
</feature>
<keyword evidence="2" id="KW-0560">Oxidoreductase</keyword>
<evidence type="ECO:0000259" key="7">
    <source>
        <dbReference type="SMART" id="SM01274"/>
    </source>
</evidence>
<accession>A0A0G4GLP5</accession>
<comment type="cofactor">
    <cofactor evidence="5">
        <name>Mg(2+)</name>
        <dbReference type="ChEBI" id="CHEBI:18420"/>
    </cofactor>
    <cofactor evidence="5">
        <name>Mn(2+)</name>
        <dbReference type="ChEBI" id="CHEBI:29035"/>
    </cofactor>
    <text evidence="5">Divalent metal cations. Prefers magnesium or manganese.</text>
</comment>
<dbReference type="GO" id="GO:0046872">
    <property type="term" value="F:metal ion binding"/>
    <property type="evidence" value="ECO:0007669"/>
    <property type="project" value="UniProtKB-KW"/>
</dbReference>
<dbReference type="SUPFAM" id="SSF51735">
    <property type="entry name" value="NAD(P)-binding Rossmann-fold domains"/>
    <property type="match status" value="1"/>
</dbReference>
<dbReference type="InterPro" id="IPR036291">
    <property type="entry name" value="NAD(P)-bd_dom_sf"/>
</dbReference>
<feature type="binding site" evidence="4">
    <location>
        <position position="189"/>
    </location>
    <ligand>
        <name>(S)-malate</name>
        <dbReference type="ChEBI" id="CHEBI:15589"/>
    </ligand>
</feature>
<evidence type="ECO:0008006" key="9">
    <source>
        <dbReference type="Google" id="ProtNLM"/>
    </source>
</evidence>
<feature type="domain" description="Malic enzyme N-terminal" evidence="7">
    <location>
        <begin position="113"/>
        <end position="305"/>
    </location>
</feature>
<dbReference type="NCBIfam" id="NF010052">
    <property type="entry name" value="PRK13529.1"/>
    <property type="match status" value="1"/>
</dbReference>
<sequence length="619" mass="68106">MVPCRCRLQVLDGGKKAPSYEPPDRPVIADIVRRRGVDLLNDPISNRGTGFSWAERERLGLRGLLPPTYRTLDNQVEKTYEIFFKGFQHVAPPADTTVSDDDIRKWVDLAWLQDRNLTLFYRLLVERFTEMAPIVYTPTVGWACLNYSRLYTRPRGMFFTSEDQGLMSSMVFNWKTLDVDAIVVTDGSRVLGLGDLGIQGLPISVGKLDLYVAAAGFHPEKVLPIVIDVGTGGKGEGGGFVSGHNEELLADPSYMGLRQKRVRGDRYFAIMDEFVRAVTGRWPQAVLQFEDFQTDAAFALLERYRDSHLVFNDDIQGTAAMAVAGICGGLRVRGQQADDIRSLKIVCAGAGSAGMGVLGMIERAMILAGLKSVDEARQQIFVLDVNGLVTRARPSLPDHVIPFAHPDASLEGLSLLETVEKVKPDVLIGLSAAGKIFTKEVLEAVGRGCEQPMIFPMSNPTSRMECSAEEAQLATNGRVIFASGSPQNDVTLPDGTLRRSSQANNMYIFPGLALGAHIGKCRTVSDEMLMAAARSVPELLTEEDLKGGAVYPPLCDVRSISLHVALAVVKQALQEGHMESEELQKRLEISDQRSTRYIWRNMYEPKYGNVVELPAGILE</sequence>
<evidence type="ECO:0000256" key="3">
    <source>
        <dbReference type="PIRSR" id="PIRSR000106-1"/>
    </source>
</evidence>
<feature type="binding site" evidence="4">
    <location>
        <position position="459"/>
    </location>
    <ligand>
        <name>(S)-malate</name>
        <dbReference type="ChEBI" id="CHEBI:15589"/>
    </ligand>
</feature>
<dbReference type="InterPro" id="IPR046346">
    <property type="entry name" value="Aminoacid_DH-like_N_sf"/>
</dbReference>
<proteinExistence type="inferred from homology"/>
<dbReference type="InterPro" id="IPR001891">
    <property type="entry name" value="Malic_OxRdtase"/>
</dbReference>
<dbReference type="GO" id="GO:0005739">
    <property type="term" value="C:mitochondrion"/>
    <property type="evidence" value="ECO:0007669"/>
    <property type="project" value="TreeGrafter"/>
</dbReference>
<dbReference type="Pfam" id="PF03949">
    <property type="entry name" value="Malic_M"/>
    <property type="match status" value="1"/>
</dbReference>